<accession>A0ABS2NRQ8</accession>
<dbReference type="InterPro" id="IPR025736">
    <property type="entry name" value="PucR_C-HTH_dom"/>
</dbReference>
<organism evidence="2 3">
    <name type="scientific">Alkaliphilus hydrothermalis</name>
    <dbReference type="NCBI Taxonomy" id="1482730"/>
    <lineage>
        <taxon>Bacteria</taxon>
        <taxon>Bacillati</taxon>
        <taxon>Bacillota</taxon>
        <taxon>Clostridia</taxon>
        <taxon>Peptostreptococcales</taxon>
        <taxon>Natronincolaceae</taxon>
        <taxon>Alkaliphilus</taxon>
    </lineage>
</organism>
<dbReference type="Gene3D" id="1.10.10.2840">
    <property type="entry name" value="PucR C-terminal helix-turn-helix domain"/>
    <property type="match status" value="1"/>
</dbReference>
<dbReference type="InterPro" id="IPR042070">
    <property type="entry name" value="PucR_C-HTH_sf"/>
</dbReference>
<gene>
    <name evidence="2" type="ORF">JOC73_002223</name>
</gene>
<proteinExistence type="predicted"/>
<evidence type="ECO:0000313" key="3">
    <source>
        <dbReference type="Proteomes" id="UP001314796"/>
    </source>
</evidence>
<keyword evidence="3" id="KW-1185">Reference proteome</keyword>
<feature type="domain" description="PucR C-terminal helix-turn-helix" evidence="1">
    <location>
        <begin position="277"/>
        <end position="331"/>
    </location>
</feature>
<dbReference type="Pfam" id="PF13556">
    <property type="entry name" value="HTH_30"/>
    <property type="match status" value="1"/>
</dbReference>
<dbReference type="PANTHER" id="PTHR33744">
    <property type="entry name" value="CARBOHYDRATE DIACID REGULATOR"/>
    <property type="match status" value="1"/>
</dbReference>
<evidence type="ECO:0000313" key="2">
    <source>
        <dbReference type="EMBL" id="MBM7615650.1"/>
    </source>
</evidence>
<dbReference type="EMBL" id="JAFBEE010000015">
    <property type="protein sequence ID" value="MBM7615650.1"/>
    <property type="molecule type" value="Genomic_DNA"/>
</dbReference>
<dbReference type="InterPro" id="IPR051448">
    <property type="entry name" value="CdaR-like_regulators"/>
</dbReference>
<reference evidence="2 3" key="1">
    <citation type="submission" date="2021-01" db="EMBL/GenBank/DDBJ databases">
        <title>Genomic Encyclopedia of Type Strains, Phase IV (KMG-IV): sequencing the most valuable type-strain genomes for metagenomic binning, comparative biology and taxonomic classification.</title>
        <authorList>
            <person name="Goeker M."/>
        </authorList>
    </citation>
    <scope>NUCLEOTIDE SEQUENCE [LARGE SCALE GENOMIC DNA]</scope>
    <source>
        <strain evidence="2 3">DSM 25890</strain>
    </source>
</reference>
<comment type="caution">
    <text evidence="2">The sequence shown here is derived from an EMBL/GenBank/DDBJ whole genome shotgun (WGS) entry which is preliminary data.</text>
</comment>
<evidence type="ECO:0000259" key="1">
    <source>
        <dbReference type="Pfam" id="PF13556"/>
    </source>
</evidence>
<dbReference type="PANTHER" id="PTHR33744:SF15">
    <property type="entry name" value="CARBOHYDRATE DIACID REGULATOR"/>
    <property type="match status" value="1"/>
</dbReference>
<dbReference type="Proteomes" id="UP001314796">
    <property type="component" value="Unassembled WGS sequence"/>
</dbReference>
<sequence>MIIKTLEELFKKIHKVYPDQLVLLKDNQFIISTYGEANKNQQRHHRMEEKFIYPIKSPAGEDYQVLAATELNKETLGFLELLINLYLEEIHSLDKKQILQYIATGHGKEVFLKSSHMNILKDQKSYQLIWIEAPLLEDEKELAEVLEECFKEDEGLTVVPTEEGIFILLEDKRQKEQLLGMAKTIRDMVNAELYLDVYIIISKEFNQLKKLPKILQGLKEVLLIGKTVTVRSHIYLEDELKLEKTIFSISKKEREGLYADIYENKGFEEMDEEAHLTIETFLKNNLNLGETSKALFIHRNTLAYRLDRISRLTGLDLRKFEDAIFFKIAMLLKKSI</sequence>
<name>A0ABS2NRQ8_9FIRM</name>
<protein>
    <submittedName>
        <fullName evidence="2">Carbohydrate diacid regulator</fullName>
    </submittedName>
</protein>